<reference evidence="4" key="2">
    <citation type="submission" date="2015-09" db="EMBL/GenBank/DDBJ databases">
        <title>Draft genome sequence of Mycobacterium neoaurum DSM 44074.</title>
        <authorList>
            <person name="Croce O."/>
            <person name="Robert C."/>
            <person name="Raoult D."/>
            <person name="Drancourt M."/>
        </authorList>
    </citation>
    <scope>NUCLEOTIDE SEQUENCE</scope>
    <source>
        <strain evidence="4">DSM 44074</strain>
    </source>
</reference>
<dbReference type="EMBL" id="LK021339">
    <property type="protein sequence ID" value="CDQ45461.1"/>
    <property type="molecule type" value="Genomic_DNA"/>
</dbReference>
<name>A0AAV2WMI0_MYCNE</name>
<sequence length="193" mass="20926">MSRHAAALFWERGVSGTSGDDIAAAANLSTRTIWRYFRSKEACVEPLLAKSTHRFIAVLDRWPAELSLGQHMRADAIAHPFSEQDLADETAAMRIAAMSATEPALRTAYLMVHDEMERGFIPVIAKRLGLPAQDLTVRLCAAATTAALRVVDEDVSTAVVVHGRTFESQDILTLIDRAVLDATNGRIGAPVGT</sequence>
<dbReference type="Proteomes" id="UP000028864">
    <property type="component" value="Unassembled WGS sequence"/>
</dbReference>
<dbReference type="RefSeq" id="WP_234882656.1">
    <property type="nucleotide sequence ID" value="NZ_LK021339.1"/>
</dbReference>
<dbReference type="PROSITE" id="PS50977">
    <property type="entry name" value="HTH_TETR_2"/>
    <property type="match status" value="1"/>
</dbReference>
<dbReference type="InterPro" id="IPR001647">
    <property type="entry name" value="HTH_TetR"/>
</dbReference>
<protein>
    <submittedName>
        <fullName evidence="4">TetR family transcriptional regulator</fullName>
    </submittedName>
</protein>
<dbReference type="GO" id="GO:0003677">
    <property type="term" value="F:DNA binding"/>
    <property type="evidence" value="ECO:0007669"/>
    <property type="project" value="UniProtKB-UniRule"/>
</dbReference>
<dbReference type="InterPro" id="IPR009057">
    <property type="entry name" value="Homeodomain-like_sf"/>
</dbReference>
<dbReference type="Pfam" id="PF17754">
    <property type="entry name" value="TetR_C_14"/>
    <property type="match status" value="1"/>
</dbReference>
<dbReference type="AlphaFoldDB" id="A0AAV2WMI0"/>
<gene>
    <name evidence="4" type="ORF">BN1047_03357</name>
</gene>
<dbReference type="InterPro" id="IPR041347">
    <property type="entry name" value="MftR_C"/>
</dbReference>
<dbReference type="Pfam" id="PF00440">
    <property type="entry name" value="TetR_N"/>
    <property type="match status" value="1"/>
</dbReference>
<proteinExistence type="predicted"/>
<accession>A0AAV2WMI0</accession>
<feature type="domain" description="HTH tetR-type" evidence="3">
    <location>
        <begin position="1"/>
        <end position="55"/>
    </location>
</feature>
<dbReference type="SUPFAM" id="SSF46689">
    <property type="entry name" value="Homeodomain-like"/>
    <property type="match status" value="1"/>
</dbReference>
<dbReference type="Gene3D" id="1.10.357.10">
    <property type="entry name" value="Tetracycline Repressor, domain 2"/>
    <property type="match status" value="1"/>
</dbReference>
<organism evidence="4 5">
    <name type="scientific">Mycolicibacterium neoaurum</name>
    <name type="common">Mycobacterium neoaurum</name>
    <dbReference type="NCBI Taxonomy" id="1795"/>
    <lineage>
        <taxon>Bacteria</taxon>
        <taxon>Bacillati</taxon>
        <taxon>Actinomycetota</taxon>
        <taxon>Actinomycetes</taxon>
        <taxon>Mycobacteriales</taxon>
        <taxon>Mycobacteriaceae</taxon>
        <taxon>Mycolicibacterium</taxon>
    </lineage>
</organism>
<keyword evidence="1 2" id="KW-0238">DNA-binding</keyword>
<evidence type="ECO:0000259" key="3">
    <source>
        <dbReference type="PROSITE" id="PS50977"/>
    </source>
</evidence>
<evidence type="ECO:0000256" key="1">
    <source>
        <dbReference type="ARBA" id="ARBA00023125"/>
    </source>
</evidence>
<evidence type="ECO:0000256" key="2">
    <source>
        <dbReference type="PROSITE-ProRule" id="PRU00335"/>
    </source>
</evidence>
<feature type="DNA-binding region" description="H-T-H motif" evidence="2">
    <location>
        <begin position="18"/>
        <end position="37"/>
    </location>
</feature>
<reference evidence="4" key="1">
    <citation type="submission" date="2014-05" db="EMBL/GenBank/DDBJ databases">
        <authorList>
            <person name="Urmite Genomes"/>
        </authorList>
    </citation>
    <scope>NUCLEOTIDE SEQUENCE</scope>
    <source>
        <strain evidence="4">DSM 44074</strain>
    </source>
</reference>
<evidence type="ECO:0000313" key="4">
    <source>
        <dbReference type="EMBL" id="CDQ45461.1"/>
    </source>
</evidence>
<evidence type="ECO:0000313" key="5">
    <source>
        <dbReference type="Proteomes" id="UP000028864"/>
    </source>
</evidence>